<evidence type="ECO:0000256" key="1">
    <source>
        <dbReference type="SAM" id="MobiDB-lite"/>
    </source>
</evidence>
<gene>
    <name evidence="2" type="ORF">METZ01_LOCUS385201</name>
</gene>
<protein>
    <submittedName>
        <fullName evidence="2">Uncharacterized protein</fullName>
    </submittedName>
</protein>
<organism evidence="2">
    <name type="scientific">marine metagenome</name>
    <dbReference type="NCBI Taxonomy" id="408172"/>
    <lineage>
        <taxon>unclassified sequences</taxon>
        <taxon>metagenomes</taxon>
        <taxon>ecological metagenomes</taxon>
    </lineage>
</organism>
<feature type="region of interest" description="Disordered" evidence="1">
    <location>
        <begin position="35"/>
        <end position="70"/>
    </location>
</feature>
<sequence>VTELAAIGDINKVLQGNMEDGLDPLKRETAPYFWADRHDKSQRKHSKPQILPENTSEKLANPGKREQWVL</sequence>
<accession>A0A382UE97</accession>
<dbReference type="EMBL" id="UINC01143427">
    <property type="protein sequence ID" value="SVD32347.1"/>
    <property type="molecule type" value="Genomic_DNA"/>
</dbReference>
<dbReference type="AlphaFoldDB" id="A0A382UE97"/>
<reference evidence="2" key="1">
    <citation type="submission" date="2018-05" db="EMBL/GenBank/DDBJ databases">
        <authorList>
            <person name="Lanie J.A."/>
            <person name="Ng W.-L."/>
            <person name="Kazmierczak K.M."/>
            <person name="Andrzejewski T.M."/>
            <person name="Davidsen T.M."/>
            <person name="Wayne K.J."/>
            <person name="Tettelin H."/>
            <person name="Glass J.I."/>
            <person name="Rusch D."/>
            <person name="Podicherti R."/>
            <person name="Tsui H.-C.T."/>
            <person name="Winkler M.E."/>
        </authorList>
    </citation>
    <scope>NUCLEOTIDE SEQUENCE</scope>
</reference>
<name>A0A382UE97_9ZZZZ</name>
<feature type="non-terminal residue" evidence="2">
    <location>
        <position position="1"/>
    </location>
</feature>
<proteinExistence type="predicted"/>
<evidence type="ECO:0000313" key="2">
    <source>
        <dbReference type="EMBL" id="SVD32347.1"/>
    </source>
</evidence>